<protein>
    <submittedName>
        <fullName evidence="3">Uncharacterized protein</fullName>
    </submittedName>
</protein>
<gene>
    <name evidence="3" type="ORF">HPP92_012382</name>
    <name evidence="2" type="ORF">HPP92_012741</name>
</gene>
<feature type="compositionally biased region" description="Pro residues" evidence="1">
    <location>
        <begin position="32"/>
        <end position="43"/>
    </location>
</feature>
<organism evidence="3 5">
    <name type="scientific">Vanilla planifolia</name>
    <name type="common">Vanilla</name>
    <dbReference type="NCBI Taxonomy" id="51239"/>
    <lineage>
        <taxon>Eukaryota</taxon>
        <taxon>Viridiplantae</taxon>
        <taxon>Streptophyta</taxon>
        <taxon>Embryophyta</taxon>
        <taxon>Tracheophyta</taxon>
        <taxon>Spermatophyta</taxon>
        <taxon>Magnoliopsida</taxon>
        <taxon>Liliopsida</taxon>
        <taxon>Asparagales</taxon>
        <taxon>Orchidaceae</taxon>
        <taxon>Vanilloideae</taxon>
        <taxon>Vanilleae</taxon>
        <taxon>Vanilla</taxon>
    </lineage>
</organism>
<evidence type="ECO:0000313" key="4">
    <source>
        <dbReference type="Proteomes" id="UP000636800"/>
    </source>
</evidence>
<sequence>MLSRRQRKCLDIALDARRRTVSQRQSPATLPRRPPTSHHPPPESLQHRFSAQPKLSFSETVISKGFHLREVQCGFSENYGNHRTVNPSPANRVTSQPLNLNEQPLGWKKVPGGPLMARRVRGRWKKSEVIVERQRLGSVGAPPKHCLASPGEGSRHDGHRHGLRRKSQSGGGGGGGALFRIGTQQRQRELWSEPTPASKSLLGQMNVKHQPPGK</sequence>
<comment type="caution">
    <text evidence="3">The sequence shown here is derived from an EMBL/GenBank/DDBJ whole genome shotgun (WGS) entry which is preliminary data.</text>
</comment>
<feature type="region of interest" description="Disordered" evidence="1">
    <location>
        <begin position="140"/>
        <end position="214"/>
    </location>
</feature>
<dbReference type="Proteomes" id="UP000636800">
    <property type="component" value="Chromosome 6"/>
</dbReference>
<name>A0A835R0A9_VANPL</name>
<evidence type="ECO:0000256" key="1">
    <source>
        <dbReference type="SAM" id="MobiDB-lite"/>
    </source>
</evidence>
<dbReference type="AlphaFoldDB" id="A0A835R0A9"/>
<evidence type="ECO:0000313" key="3">
    <source>
        <dbReference type="EMBL" id="KAG0477663.1"/>
    </source>
</evidence>
<proteinExistence type="predicted"/>
<feature type="compositionally biased region" description="Basic residues" evidence="1">
    <location>
        <begin position="157"/>
        <end position="167"/>
    </location>
</feature>
<dbReference type="EMBL" id="JADCNL010000006">
    <property type="protein sequence ID" value="KAG0475900.1"/>
    <property type="molecule type" value="Genomic_DNA"/>
</dbReference>
<evidence type="ECO:0000313" key="2">
    <source>
        <dbReference type="EMBL" id="KAG0475900.1"/>
    </source>
</evidence>
<accession>A0A835R0A9</accession>
<feature type="region of interest" description="Disordered" evidence="1">
    <location>
        <begin position="13"/>
        <end position="48"/>
    </location>
</feature>
<evidence type="ECO:0000313" key="5">
    <source>
        <dbReference type="Proteomes" id="UP000639772"/>
    </source>
</evidence>
<keyword evidence="4" id="KW-1185">Reference proteome</keyword>
<dbReference type="Proteomes" id="UP000639772">
    <property type="component" value="Chromosome 6"/>
</dbReference>
<reference evidence="4 5" key="1">
    <citation type="journal article" date="2020" name="Nat. Food">
        <title>A phased Vanilla planifolia genome enables genetic improvement of flavour and production.</title>
        <authorList>
            <person name="Hasing T."/>
            <person name="Tang H."/>
            <person name="Brym M."/>
            <person name="Khazi F."/>
            <person name="Huang T."/>
            <person name="Chambers A.H."/>
        </authorList>
    </citation>
    <scope>NUCLEOTIDE SEQUENCE [LARGE SCALE GENOMIC DNA]</scope>
    <source>
        <tissue evidence="3">Leaf</tissue>
    </source>
</reference>
<dbReference type="EMBL" id="JADCNM010000006">
    <property type="protein sequence ID" value="KAG0477663.1"/>
    <property type="molecule type" value="Genomic_DNA"/>
</dbReference>